<keyword evidence="2" id="KW-0808">Transferase</keyword>
<sequence>MASFDDMTTNRFRRARGRMLATKLAAARALLGRKVVVFDVGGRPDYWANVKTDDVEEVVLLNNDPAELERDLPEGDLSFRAELGDARDLSDRSDGSVDFIHSNSVIEHVGPWEDMAAMASELRRVGAAGWVQTPAWEFPIEPHFRAPFLHWFAQPLRRKMMWLSPHYRKHDIGSRRAHVDRINLLSRGEVEALFPDCALFVERIVLPKSYVAHWLPDVATNASPEIVT</sequence>
<reference evidence="2 3" key="1">
    <citation type="submission" date="2016-10" db="EMBL/GenBank/DDBJ databases">
        <authorList>
            <person name="de Groot N.N."/>
        </authorList>
    </citation>
    <scope>NUCLEOTIDE SEQUENCE [LARGE SCALE GENOMIC DNA]</scope>
    <source>
        <strain evidence="2 3">DSM 19073</strain>
    </source>
</reference>
<keyword evidence="2" id="KW-0489">Methyltransferase</keyword>
<evidence type="ECO:0000313" key="3">
    <source>
        <dbReference type="Proteomes" id="UP000199110"/>
    </source>
</evidence>
<dbReference type="STRING" id="390807.SAMN04488095_2399"/>
<dbReference type="Gene3D" id="3.40.50.150">
    <property type="entry name" value="Vaccinia Virus protein VP39"/>
    <property type="match status" value="1"/>
</dbReference>
<organism evidence="2 3">
    <name type="scientific">Jannaschia pohangensis</name>
    <dbReference type="NCBI Taxonomy" id="390807"/>
    <lineage>
        <taxon>Bacteria</taxon>
        <taxon>Pseudomonadati</taxon>
        <taxon>Pseudomonadota</taxon>
        <taxon>Alphaproteobacteria</taxon>
        <taxon>Rhodobacterales</taxon>
        <taxon>Roseobacteraceae</taxon>
        <taxon>Jannaschia</taxon>
    </lineage>
</organism>
<proteinExistence type="predicted"/>
<feature type="domain" description="Methyltransferase type 11" evidence="1">
    <location>
        <begin position="51"/>
        <end position="125"/>
    </location>
</feature>
<protein>
    <submittedName>
        <fullName evidence="2">Methyltransferase domain-containing protein</fullName>
    </submittedName>
</protein>
<dbReference type="GO" id="GO:0032259">
    <property type="term" value="P:methylation"/>
    <property type="evidence" value="ECO:0007669"/>
    <property type="project" value="UniProtKB-KW"/>
</dbReference>
<dbReference type="EMBL" id="FORA01000003">
    <property type="protein sequence ID" value="SFJ28213.1"/>
    <property type="molecule type" value="Genomic_DNA"/>
</dbReference>
<evidence type="ECO:0000259" key="1">
    <source>
        <dbReference type="Pfam" id="PF08241"/>
    </source>
</evidence>
<dbReference type="CDD" id="cd02440">
    <property type="entry name" value="AdoMet_MTases"/>
    <property type="match status" value="1"/>
</dbReference>
<dbReference type="RefSeq" id="WP_092780811.1">
    <property type="nucleotide sequence ID" value="NZ_FORA01000003.1"/>
</dbReference>
<accession>A0A1I3Q2U6</accession>
<dbReference type="InterPro" id="IPR029063">
    <property type="entry name" value="SAM-dependent_MTases_sf"/>
</dbReference>
<evidence type="ECO:0000313" key="2">
    <source>
        <dbReference type="EMBL" id="SFJ28213.1"/>
    </source>
</evidence>
<keyword evidence="3" id="KW-1185">Reference proteome</keyword>
<dbReference type="InterPro" id="IPR013216">
    <property type="entry name" value="Methyltransf_11"/>
</dbReference>
<dbReference type="Proteomes" id="UP000199110">
    <property type="component" value="Unassembled WGS sequence"/>
</dbReference>
<name>A0A1I3Q2U6_9RHOB</name>
<dbReference type="GO" id="GO:0008757">
    <property type="term" value="F:S-adenosylmethionine-dependent methyltransferase activity"/>
    <property type="evidence" value="ECO:0007669"/>
    <property type="project" value="InterPro"/>
</dbReference>
<gene>
    <name evidence="2" type="ORF">SAMN04488095_2399</name>
</gene>
<dbReference type="Pfam" id="PF08241">
    <property type="entry name" value="Methyltransf_11"/>
    <property type="match status" value="1"/>
</dbReference>
<dbReference type="AlphaFoldDB" id="A0A1I3Q2U6"/>
<dbReference type="SUPFAM" id="SSF53335">
    <property type="entry name" value="S-adenosyl-L-methionine-dependent methyltransferases"/>
    <property type="match status" value="1"/>
</dbReference>